<evidence type="ECO:0000313" key="2">
    <source>
        <dbReference type="Proteomes" id="UP000515955"/>
    </source>
</evidence>
<proteinExistence type="predicted"/>
<evidence type="ECO:0000313" key="1">
    <source>
        <dbReference type="EMBL" id="QNN64170.1"/>
    </source>
</evidence>
<gene>
    <name evidence="1" type="ORF">H9L12_07220</name>
</gene>
<keyword evidence="2" id="KW-1185">Reference proteome</keyword>
<organism evidence="1 2">
    <name type="scientific">Sphingomonas rhizophila</name>
    <dbReference type="NCBI Taxonomy" id="2071607"/>
    <lineage>
        <taxon>Bacteria</taxon>
        <taxon>Pseudomonadati</taxon>
        <taxon>Pseudomonadota</taxon>
        <taxon>Alphaproteobacteria</taxon>
        <taxon>Sphingomonadales</taxon>
        <taxon>Sphingomonadaceae</taxon>
        <taxon>Sphingomonas</taxon>
    </lineage>
</organism>
<dbReference type="EMBL" id="CP060717">
    <property type="protein sequence ID" value="QNN64170.1"/>
    <property type="molecule type" value="Genomic_DNA"/>
</dbReference>
<dbReference type="AlphaFoldDB" id="A0A7G9S8J5"/>
<reference evidence="1 2" key="1">
    <citation type="submission" date="2020-08" db="EMBL/GenBank/DDBJ databases">
        <title>Genome sequence of Sphingomonas rhizophila KACC 19189T.</title>
        <authorList>
            <person name="Hyun D.-W."/>
            <person name="Bae J.-W."/>
        </authorList>
    </citation>
    <scope>NUCLEOTIDE SEQUENCE [LARGE SCALE GENOMIC DNA]</scope>
    <source>
        <strain evidence="1 2">KACC 19189</strain>
    </source>
</reference>
<dbReference type="KEGG" id="srhi:H9L12_07220"/>
<sequence length="105" mass="11625">MTDDRDSRGAGPTAERLLWLRSLERSLMDAEISTRRLGKAATDCPEIAMLLAQIQLARETLAHLHVADVTHDHPDWIELFRTLAEMADGGQTPWGISPPPPNSTI</sequence>
<protein>
    <submittedName>
        <fullName evidence="1">Uncharacterized protein</fullName>
    </submittedName>
</protein>
<dbReference type="RefSeq" id="WP_187541170.1">
    <property type="nucleotide sequence ID" value="NZ_CP060717.1"/>
</dbReference>
<name>A0A7G9S8J5_9SPHN</name>
<accession>A0A7G9S8J5</accession>
<dbReference type="Proteomes" id="UP000515955">
    <property type="component" value="Chromosome"/>
</dbReference>